<feature type="domain" description="C2H2-type" evidence="9">
    <location>
        <begin position="475"/>
        <end position="504"/>
    </location>
</feature>
<feature type="domain" description="C2H2-type" evidence="9">
    <location>
        <begin position="533"/>
        <end position="560"/>
    </location>
</feature>
<feature type="compositionally biased region" description="Pro residues" evidence="8">
    <location>
        <begin position="136"/>
        <end position="150"/>
    </location>
</feature>
<feature type="domain" description="C2H2-type" evidence="9">
    <location>
        <begin position="505"/>
        <end position="532"/>
    </location>
</feature>
<dbReference type="AlphaFoldDB" id="A0AAW0BWZ3"/>
<feature type="domain" description="C2H2-type" evidence="9">
    <location>
        <begin position="418"/>
        <end position="446"/>
    </location>
</feature>
<dbReference type="FunFam" id="3.30.160.60:FF:000670">
    <property type="entry name" value="zinc finger protein 22"/>
    <property type="match status" value="1"/>
</dbReference>
<dbReference type="Pfam" id="PF13912">
    <property type="entry name" value="zf-C2H2_6"/>
    <property type="match status" value="1"/>
</dbReference>
<evidence type="ECO:0000256" key="4">
    <source>
        <dbReference type="ARBA" id="ARBA00022771"/>
    </source>
</evidence>
<evidence type="ECO:0000256" key="1">
    <source>
        <dbReference type="ARBA" id="ARBA00022499"/>
    </source>
</evidence>
<dbReference type="InterPro" id="IPR013087">
    <property type="entry name" value="Znf_C2H2_type"/>
</dbReference>
<evidence type="ECO:0000259" key="9">
    <source>
        <dbReference type="PROSITE" id="PS50157"/>
    </source>
</evidence>
<evidence type="ECO:0000256" key="2">
    <source>
        <dbReference type="ARBA" id="ARBA00022723"/>
    </source>
</evidence>
<dbReference type="EMBL" id="JAWWNJ010000025">
    <property type="protein sequence ID" value="KAK7030626.1"/>
    <property type="molecule type" value="Genomic_DNA"/>
</dbReference>
<evidence type="ECO:0000256" key="7">
    <source>
        <dbReference type="PROSITE-ProRule" id="PRU00042"/>
    </source>
</evidence>
<keyword evidence="1" id="KW-1017">Isopeptide bond</keyword>
<name>A0AAW0BWZ3_9AGAR</name>
<dbReference type="GO" id="GO:0000978">
    <property type="term" value="F:RNA polymerase II cis-regulatory region sequence-specific DNA binding"/>
    <property type="evidence" value="ECO:0007669"/>
    <property type="project" value="UniProtKB-ARBA"/>
</dbReference>
<evidence type="ECO:0000256" key="5">
    <source>
        <dbReference type="ARBA" id="ARBA00022833"/>
    </source>
</evidence>
<protein>
    <recommendedName>
        <fullName evidence="9">C2H2-type domain-containing protein</fullName>
    </recommendedName>
</protein>
<dbReference type="GO" id="GO:0000981">
    <property type="term" value="F:DNA-binding transcription factor activity, RNA polymerase II-specific"/>
    <property type="evidence" value="ECO:0007669"/>
    <property type="project" value="UniProtKB-ARBA"/>
</dbReference>
<keyword evidence="5" id="KW-0862">Zinc</keyword>
<dbReference type="Proteomes" id="UP001362999">
    <property type="component" value="Unassembled WGS sequence"/>
</dbReference>
<dbReference type="FunFam" id="3.30.160.60:FF:000125">
    <property type="entry name" value="Putative zinc finger protein 143"/>
    <property type="match status" value="1"/>
</dbReference>
<keyword evidence="11" id="KW-1185">Reference proteome</keyword>
<dbReference type="FunFam" id="3.30.160.60:FF:000690">
    <property type="entry name" value="Zinc finger protein 354C"/>
    <property type="match status" value="1"/>
</dbReference>
<feature type="domain" description="C2H2-type" evidence="9">
    <location>
        <begin position="447"/>
        <end position="474"/>
    </location>
</feature>
<evidence type="ECO:0000256" key="8">
    <source>
        <dbReference type="SAM" id="MobiDB-lite"/>
    </source>
</evidence>
<gene>
    <name evidence="10" type="ORF">R3P38DRAFT_2929599</name>
</gene>
<sequence>MDHTNMVLTVPASHRTKSSAAPSCADCHVVPSLTSECTDQCVVVACSDEDAVCRDSHCDLVCEDASNCQDCNGFDEFLQCCTDFHSYYEEPRNNPESWNWDPSLKTFVCSCGGGSTLDCVPSGGIPMLDDTSVPMPPVEITPVPTPPPSSPSSSSAFADSQSPSLSCMWGDCGAPFATLAELAEHVNIVHLGHPLSAPVPPHPDPFAMACLWKDCTVYPTPDLIPGPSSGDVDSMLCRLSSHLLHDHLGMNIGPCRHPQAHGWLPSHSPAVSSETTTPEFENTIPCRNPQAHGWLPSHAPAVPSETTTPDFENAGPCRYPQAHGWLASQAPAVPSELTTPGFESCHCPLNTKLPIEDALELSPASTEISPPLPDTNPVGYGCEWSLCGQRFPSLDELTKHLTDVHVGSGKTSYDCYWGDCQRHGENGFTSKQKLCRHLQSHTGFRPFTCKVCNQNFSEAATLQQHMRRHTQEKPYSCDVPGCGKSFAIAGALTIHKRTHSGSKPFKCPSCDKAFSESSNLSKHMRIHTGLKPYCCDVCNKSFARADQLTRHTRVHNKKPPNA</sequence>
<reference evidence="10 11" key="1">
    <citation type="journal article" date="2024" name="J Genomics">
        <title>Draft genome sequencing and assembly of Favolaschia claudopus CIRM-BRFM 2984 isolated from oak limbs.</title>
        <authorList>
            <person name="Navarro D."/>
            <person name="Drula E."/>
            <person name="Chaduli D."/>
            <person name="Cazenave R."/>
            <person name="Ahrendt S."/>
            <person name="Wang J."/>
            <person name="Lipzen A."/>
            <person name="Daum C."/>
            <person name="Barry K."/>
            <person name="Grigoriev I.V."/>
            <person name="Favel A."/>
            <person name="Rosso M.N."/>
            <person name="Martin F."/>
        </authorList>
    </citation>
    <scope>NUCLEOTIDE SEQUENCE [LARGE SCALE GENOMIC DNA]</scope>
    <source>
        <strain evidence="10 11">CIRM-BRFM 2984</strain>
    </source>
</reference>
<dbReference type="SMART" id="SM00355">
    <property type="entry name" value="ZnF_C2H2"/>
    <property type="match status" value="7"/>
</dbReference>
<keyword evidence="6" id="KW-0832">Ubl conjugation</keyword>
<feature type="domain" description="C2H2-type" evidence="9">
    <location>
        <begin position="165"/>
        <end position="195"/>
    </location>
</feature>
<dbReference type="PANTHER" id="PTHR24379:SF121">
    <property type="entry name" value="C2H2-TYPE DOMAIN-CONTAINING PROTEIN"/>
    <property type="match status" value="1"/>
</dbReference>
<evidence type="ECO:0000313" key="11">
    <source>
        <dbReference type="Proteomes" id="UP001362999"/>
    </source>
</evidence>
<feature type="domain" description="C2H2-type" evidence="9">
    <location>
        <begin position="380"/>
        <end position="410"/>
    </location>
</feature>
<feature type="region of interest" description="Disordered" evidence="8">
    <location>
        <begin position="136"/>
        <end position="158"/>
    </location>
</feature>
<evidence type="ECO:0000256" key="6">
    <source>
        <dbReference type="ARBA" id="ARBA00022843"/>
    </source>
</evidence>
<dbReference type="Gene3D" id="3.30.160.60">
    <property type="entry name" value="Classic Zinc Finger"/>
    <property type="match status" value="7"/>
</dbReference>
<dbReference type="FunFam" id="3.30.160.60:FF:000624">
    <property type="entry name" value="zinc finger protein 697"/>
    <property type="match status" value="1"/>
</dbReference>
<accession>A0AAW0BWZ3</accession>
<keyword evidence="3" id="KW-0677">Repeat</keyword>
<organism evidence="10 11">
    <name type="scientific">Favolaschia claudopus</name>
    <dbReference type="NCBI Taxonomy" id="2862362"/>
    <lineage>
        <taxon>Eukaryota</taxon>
        <taxon>Fungi</taxon>
        <taxon>Dikarya</taxon>
        <taxon>Basidiomycota</taxon>
        <taxon>Agaricomycotina</taxon>
        <taxon>Agaricomycetes</taxon>
        <taxon>Agaricomycetidae</taxon>
        <taxon>Agaricales</taxon>
        <taxon>Marasmiineae</taxon>
        <taxon>Mycenaceae</taxon>
        <taxon>Favolaschia</taxon>
    </lineage>
</organism>
<proteinExistence type="predicted"/>
<dbReference type="PROSITE" id="PS50157">
    <property type="entry name" value="ZINC_FINGER_C2H2_2"/>
    <property type="match status" value="7"/>
</dbReference>
<dbReference type="InterPro" id="IPR036236">
    <property type="entry name" value="Znf_C2H2_sf"/>
</dbReference>
<dbReference type="PANTHER" id="PTHR24379">
    <property type="entry name" value="KRAB AND ZINC FINGER DOMAIN-CONTAINING"/>
    <property type="match status" value="1"/>
</dbReference>
<dbReference type="SUPFAM" id="SSF57667">
    <property type="entry name" value="beta-beta-alpha zinc fingers"/>
    <property type="match status" value="5"/>
</dbReference>
<keyword evidence="4 7" id="KW-0863">Zinc-finger</keyword>
<keyword evidence="2" id="KW-0479">Metal-binding</keyword>
<comment type="caution">
    <text evidence="10">The sequence shown here is derived from an EMBL/GenBank/DDBJ whole genome shotgun (WGS) entry which is preliminary data.</text>
</comment>
<evidence type="ECO:0000256" key="3">
    <source>
        <dbReference type="ARBA" id="ARBA00022737"/>
    </source>
</evidence>
<evidence type="ECO:0000313" key="10">
    <source>
        <dbReference type="EMBL" id="KAK7030626.1"/>
    </source>
</evidence>
<dbReference type="PROSITE" id="PS00028">
    <property type="entry name" value="ZINC_FINGER_C2H2_1"/>
    <property type="match status" value="6"/>
</dbReference>
<dbReference type="GO" id="GO:0008270">
    <property type="term" value="F:zinc ion binding"/>
    <property type="evidence" value="ECO:0007669"/>
    <property type="project" value="UniProtKB-KW"/>
</dbReference>
<dbReference type="Pfam" id="PF00096">
    <property type="entry name" value="zf-C2H2"/>
    <property type="match status" value="4"/>
</dbReference>